<protein>
    <submittedName>
        <fullName evidence="2">Peptidase s53</fullName>
    </submittedName>
</protein>
<comment type="caution">
    <text evidence="2">The sequence shown here is derived from an EMBL/GenBank/DDBJ whole genome shotgun (WGS) entry which is preliminary data.</text>
</comment>
<reference evidence="2 3" key="1">
    <citation type="submission" date="2015-04" db="EMBL/GenBank/DDBJ databases">
        <title>Lasius niger genome sequencing.</title>
        <authorList>
            <person name="Konorov E.A."/>
            <person name="Nikitin M.A."/>
            <person name="Kirill M.V."/>
            <person name="Chang P."/>
        </authorList>
    </citation>
    <scope>NUCLEOTIDE SEQUENCE [LARGE SCALE GENOMIC DNA]</scope>
    <source>
        <tissue evidence="2">Whole</tissue>
    </source>
</reference>
<name>A0A0J7K3G7_LASNI</name>
<sequence>MIFKEFLVPRIDLWLSWQRCKHAIYGLPWLLSASAFAATSLPAGWVATQTSAQIPPGVAAAALPPDLAAAMAAAKPIADNDPRLIAITVSLSLRDPAGLNQAAAEAGRSGHFLSPEEIRDRFAPTAEQALAVADYLRRCGLQKVEIASNRMLVTAQGSAAAIRRAFHTSLSAFTYHGRSVYANTAPALVPQALGGSVGRVLGLENLNQVHVGPVPQPLPQP</sequence>
<evidence type="ECO:0000313" key="3">
    <source>
        <dbReference type="Proteomes" id="UP000036403"/>
    </source>
</evidence>
<evidence type="ECO:0000259" key="1">
    <source>
        <dbReference type="SMART" id="SM00944"/>
    </source>
</evidence>
<dbReference type="AlphaFoldDB" id="A0A0J7K3G7"/>
<proteinExistence type="predicted"/>
<dbReference type="InterPro" id="IPR015366">
    <property type="entry name" value="S53_propep"/>
</dbReference>
<accession>A0A0J7K3G7</accession>
<evidence type="ECO:0000313" key="2">
    <source>
        <dbReference type="EMBL" id="KMQ84968.1"/>
    </source>
</evidence>
<dbReference type="EMBL" id="LBMM01014990">
    <property type="protein sequence ID" value="KMQ84968.1"/>
    <property type="molecule type" value="Genomic_DNA"/>
</dbReference>
<feature type="domain" description="Peptidase S53 activation" evidence="1">
    <location>
        <begin position="71"/>
        <end position="206"/>
    </location>
</feature>
<dbReference type="GO" id="GO:0008236">
    <property type="term" value="F:serine-type peptidase activity"/>
    <property type="evidence" value="ECO:0007669"/>
    <property type="project" value="InterPro"/>
</dbReference>
<dbReference type="OrthoDB" id="10411091at2759"/>
<dbReference type="Pfam" id="PF09286">
    <property type="entry name" value="Pro-kuma_activ"/>
    <property type="match status" value="1"/>
</dbReference>
<organism evidence="2 3">
    <name type="scientific">Lasius niger</name>
    <name type="common">Black garden ant</name>
    <dbReference type="NCBI Taxonomy" id="67767"/>
    <lineage>
        <taxon>Eukaryota</taxon>
        <taxon>Metazoa</taxon>
        <taxon>Ecdysozoa</taxon>
        <taxon>Arthropoda</taxon>
        <taxon>Hexapoda</taxon>
        <taxon>Insecta</taxon>
        <taxon>Pterygota</taxon>
        <taxon>Neoptera</taxon>
        <taxon>Endopterygota</taxon>
        <taxon>Hymenoptera</taxon>
        <taxon>Apocrita</taxon>
        <taxon>Aculeata</taxon>
        <taxon>Formicoidea</taxon>
        <taxon>Formicidae</taxon>
        <taxon>Formicinae</taxon>
        <taxon>Lasius</taxon>
        <taxon>Lasius</taxon>
    </lineage>
</organism>
<dbReference type="Proteomes" id="UP000036403">
    <property type="component" value="Unassembled WGS sequence"/>
</dbReference>
<gene>
    <name evidence="2" type="ORF">RF55_16796</name>
</gene>
<keyword evidence="3" id="KW-1185">Reference proteome</keyword>
<dbReference type="CDD" id="cd11377">
    <property type="entry name" value="Pro-peptidase_S53"/>
    <property type="match status" value="1"/>
</dbReference>
<dbReference type="PaxDb" id="67767-A0A0J7K3G7"/>
<dbReference type="SMART" id="SM00944">
    <property type="entry name" value="Pro-kuma_activ"/>
    <property type="match status" value="1"/>
</dbReference>
<dbReference type="SUPFAM" id="SSF54897">
    <property type="entry name" value="Protease propeptides/inhibitors"/>
    <property type="match status" value="1"/>
</dbReference>